<dbReference type="RefSeq" id="WP_229535112.1">
    <property type="nucleotide sequence ID" value="NZ_JAJHJB010000013.1"/>
</dbReference>
<gene>
    <name evidence="7 11" type="primary">rpsD</name>
    <name evidence="11" type="ORF">LMF89_11100</name>
</gene>
<dbReference type="SMART" id="SM01390">
    <property type="entry name" value="Ribosomal_S4"/>
    <property type="match status" value="1"/>
</dbReference>
<dbReference type="PANTHER" id="PTHR11831">
    <property type="entry name" value="30S 40S RIBOSOMAL PROTEIN"/>
    <property type="match status" value="1"/>
</dbReference>
<dbReference type="CDD" id="cd00165">
    <property type="entry name" value="S4"/>
    <property type="match status" value="1"/>
</dbReference>
<dbReference type="Proteomes" id="UP001165492">
    <property type="component" value="Unassembled WGS sequence"/>
</dbReference>
<evidence type="ECO:0000256" key="7">
    <source>
        <dbReference type="HAMAP-Rule" id="MF_01306"/>
    </source>
</evidence>
<feature type="domain" description="Small ribosomal subunit protein uS4 N-terminal" evidence="10">
    <location>
        <begin position="3"/>
        <end position="87"/>
    </location>
</feature>
<evidence type="ECO:0000256" key="3">
    <source>
        <dbReference type="ARBA" id="ARBA00022884"/>
    </source>
</evidence>
<keyword evidence="5 7" id="KW-0687">Ribonucleoprotein</keyword>
<dbReference type="InterPro" id="IPR005709">
    <property type="entry name" value="Ribosomal_uS4_bac-type"/>
</dbReference>
<comment type="caution">
    <text evidence="11">The sequence shown here is derived from an EMBL/GenBank/DDBJ whole genome shotgun (WGS) entry which is preliminary data.</text>
</comment>
<dbReference type="InterPro" id="IPR036986">
    <property type="entry name" value="S4_RNA-bd_sf"/>
</dbReference>
<proteinExistence type="inferred from homology"/>
<reference evidence="11" key="1">
    <citation type="submission" date="2021-11" db="EMBL/GenBank/DDBJ databases">
        <title>Description of a new species Pelosinus isolated from the bottom sediments of Lake Baikal.</title>
        <authorList>
            <person name="Zakharyuk A."/>
        </authorList>
    </citation>
    <scope>NUCLEOTIDE SEQUENCE</scope>
    <source>
        <strain evidence="11">Bkl1</strain>
    </source>
</reference>
<dbReference type="PROSITE" id="PS00632">
    <property type="entry name" value="RIBOSOMAL_S4"/>
    <property type="match status" value="1"/>
</dbReference>
<feature type="domain" description="RNA-binding S4" evidence="9">
    <location>
        <begin position="88"/>
        <end position="153"/>
    </location>
</feature>
<organism evidence="11 12">
    <name type="scientific">Pelosinus baikalensis</name>
    <dbReference type="NCBI Taxonomy" id="2892015"/>
    <lineage>
        <taxon>Bacteria</taxon>
        <taxon>Bacillati</taxon>
        <taxon>Bacillota</taxon>
        <taxon>Negativicutes</taxon>
        <taxon>Selenomonadales</taxon>
        <taxon>Sporomusaceae</taxon>
        <taxon>Pelosinus</taxon>
    </lineage>
</organism>
<dbReference type="InterPro" id="IPR002942">
    <property type="entry name" value="S4_RNA-bd"/>
</dbReference>
<dbReference type="InterPro" id="IPR022801">
    <property type="entry name" value="Ribosomal_uS4"/>
</dbReference>
<evidence type="ECO:0000259" key="10">
    <source>
        <dbReference type="SMART" id="SM01390"/>
    </source>
</evidence>
<evidence type="ECO:0000256" key="1">
    <source>
        <dbReference type="ARBA" id="ARBA00007465"/>
    </source>
</evidence>
<evidence type="ECO:0000259" key="9">
    <source>
        <dbReference type="SMART" id="SM00363"/>
    </source>
</evidence>
<evidence type="ECO:0000256" key="4">
    <source>
        <dbReference type="ARBA" id="ARBA00022980"/>
    </source>
</evidence>
<dbReference type="InterPro" id="IPR018079">
    <property type="entry name" value="Ribosomal_uS4_CS"/>
</dbReference>
<comment type="subunit">
    <text evidence="7">Part of the 30S ribosomal subunit. Contacts protein S5. The interaction surface between S4 and S5 is involved in control of translational fidelity.</text>
</comment>
<dbReference type="Pfam" id="PF00163">
    <property type="entry name" value="Ribosomal_S4"/>
    <property type="match status" value="1"/>
</dbReference>
<dbReference type="SUPFAM" id="SSF55174">
    <property type="entry name" value="Alpha-L RNA-binding motif"/>
    <property type="match status" value="1"/>
</dbReference>
<dbReference type="HAMAP" id="MF_01306_B">
    <property type="entry name" value="Ribosomal_uS4_B"/>
    <property type="match status" value="1"/>
</dbReference>
<dbReference type="Gene3D" id="3.10.290.10">
    <property type="entry name" value="RNA-binding S4 domain"/>
    <property type="match status" value="1"/>
</dbReference>
<dbReference type="EMBL" id="JAJHJB010000013">
    <property type="protein sequence ID" value="MCC5465902.1"/>
    <property type="molecule type" value="Genomic_DNA"/>
</dbReference>
<sequence length="197" mass="22646">MATRREPRFKLCRRLGVNIFGHPKAMNKATRDNSRSGRKLSNYGIQLLEKQKIKAYYGLFEKQFVRYVDKAMKSKEITGTALLKALECRLDNLVYRIGFASSIRQARQLVSHGHILVNGQKVNIPSYGVPVDSVISLSVKQRTNEMIVSNFLELQSFASPYIEKNLEDFSGKLIRLPNREEIPIEVNEIYAIEFYSK</sequence>
<comment type="function">
    <text evidence="7">One of the primary rRNA binding proteins, it binds directly to 16S rRNA where it nucleates assembly of the body of the 30S subunit.</text>
</comment>
<accession>A0ABS8HUU5</accession>
<comment type="similarity">
    <text evidence="1 7 8">Belongs to the universal ribosomal protein uS4 family.</text>
</comment>
<evidence type="ECO:0000313" key="11">
    <source>
        <dbReference type="EMBL" id="MCC5465902.1"/>
    </source>
</evidence>
<dbReference type="PROSITE" id="PS50889">
    <property type="entry name" value="S4"/>
    <property type="match status" value="1"/>
</dbReference>
<protein>
    <recommendedName>
        <fullName evidence="6 7">Small ribosomal subunit protein uS4</fullName>
    </recommendedName>
</protein>
<dbReference type="SMART" id="SM00363">
    <property type="entry name" value="S4"/>
    <property type="match status" value="1"/>
</dbReference>
<dbReference type="GO" id="GO:0005840">
    <property type="term" value="C:ribosome"/>
    <property type="evidence" value="ECO:0007669"/>
    <property type="project" value="UniProtKB-KW"/>
</dbReference>
<name>A0ABS8HUU5_9FIRM</name>
<keyword evidence="2 7" id="KW-0699">rRNA-binding</keyword>
<evidence type="ECO:0000256" key="2">
    <source>
        <dbReference type="ARBA" id="ARBA00022730"/>
    </source>
</evidence>
<evidence type="ECO:0000313" key="12">
    <source>
        <dbReference type="Proteomes" id="UP001165492"/>
    </source>
</evidence>
<keyword evidence="4 7" id="KW-0689">Ribosomal protein</keyword>
<evidence type="ECO:0000256" key="8">
    <source>
        <dbReference type="RuleBase" id="RU003699"/>
    </source>
</evidence>
<keyword evidence="12" id="KW-1185">Reference proteome</keyword>
<dbReference type="Pfam" id="PF01479">
    <property type="entry name" value="S4"/>
    <property type="match status" value="1"/>
</dbReference>
<evidence type="ECO:0000256" key="6">
    <source>
        <dbReference type="ARBA" id="ARBA00035254"/>
    </source>
</evidence>
<evidence type="ECO:0000256" key="5">
    <source>
        <dbReference type="ARBA" id="ARBA00023274"/>
    </source>
</evidence>
<dbReference type="Gene3D" id="1.10.1050.10">
    <property type="entry name" value="Ribosomal Protein S4 Delta 41, Chain A, domain 1"/>
    <property type="match status" value="1"/>
</dbReference>
<comment type="function">
    <text evidence="7">With S5 and S12 plays an important role in translational accuracy.</text>
</comment>
<dbReference type="NCBIfam" id="NF003717">
    <property type="entry name" value="PRK05327.1"/>
    <property type="match status" value="1"/>
</dbReference>
<dbReference type="NCBIfam" id="TIGR01017">
    <property type="entry name" value="rpsD_bact"/>
    <property type="match status" value="1"/>
</dbReference>
<dbReference type="InterPro" id="IPR001912">
    <property type="entry name" value="Ribosomal_uS4_N"/>
</dbReference>
<keyword evidence="3 7" id="KW-0694">RNA-binding</keyword>
<dbReference type="PANTHER" id="PTHR11831:SF4">
    <property type="entry name" value="SMALL RIBOSOMAL SUBUNIT PROTEIN US4M"/>
    <property type="match status" value="1"/>
</dbReference>